<reference evidence="4 5" key="1">
    <citation type="submission" date="2016-12" db="EMBL/GenBank/DDBJ databases">
        <title>Complete genome sequence of Microbacterium aurum KACC 15219.</title>
        <authorList>
            <person name="Jung Y."/>
            <person name="Shin J.-H."/>
            <person name="Lee Y.-J."/>
            <person name="Yi H."/>
            <person name="Bahn Y.-S."/>
            <person name="Kim J.F."/>
            <person name="Lee D.-W."/>
        </authorList>
    </citation>
    <scope>NUCLEOTIDE SEQUENCE [LARGE SCALE GENOMIC DNA]</scope>
    <source>
        <strain evidence="4 5">KACC 15219</strain>
    </source>
</reference>
<feature type="compositionally biased region" description="Pro residues" evidence="1">
    <location>
        <begin position="301"/>
        <end position="319"/>
    </location>
</feature>
<feature type="transmembrane region" description="Helical" evidence="2">
    <location>
        <begin position="668"/>
        <end position="690"/>
    </location>
</feature>
<proteinExistence type="predicted"/>
<keyword evidence="3" id="KW-0732">Signal</keyword>
<sequence>MRAGLAALVAAAALVFAAVPAAVPAAAVVPAATEAPSDALQIAVAAGGNGVVTAEPLTVTVTVTNSADSAATAADVVVAVSRTALTTDAAVKSWLADPSSEGALGAPAADVEIAREAVPGIAAHASRTLTVTVDPAAAGLTELAPGVYPLAATYATGSDPAVAAGVIVVPDAAADPSGPIGVIVPITAPALTAGLLTAEQLAELTAPGGALRDQLDAVTGTAAILAVDPAIPAAIRVLGSSAPATAQQWLADLLALPNSRFALQFGDADLATQIAAGVGAPLTVSTLAPYMSADDFAAPATPTPATPPASTPTPAPEPGTLPTLAALLDIGEARSAVYWPATGTAGSGVVAALRDRGVDEVAAVTLVPSDEVSGAAGAGSATAAWAQSDGAGVLVYDAEISAALHEASAAPGSVTQAAALAAASAYAHLATSGTDRTAPLLVTVDRAATRTGEALRTALTAASSLAGRTAVDLDTLVSGTPAAVTLAADAEPDADRVAALTDFLQGEGDLASFATILADPTVLTAPERATVLQLLGNAWREAPVAFADAVTQHQAATATTLDAVGIVPVSDITLLATAAPLTFTVRNDLAWPVSLVLITTPGDPRLRVQNSTPIEAGAAQNTRVKVPVEARVGSGESTLTLQLRSPTMIAIGPSVPVAVAVRAEWESVGIVVMVTLVAAMLVAGVVRTVLRLRRRAAAERTQEPERTQDPEGTDADG</sequence>
<feature type="region of interest" description="Disordered" evidence="1">
    <location>
        <begin position="298"/>
        <end position="319"/>
    </location>
</feature>
<protein>
    <submittedName>
        <fullName evidence="4">2-oxoglutarate dehydrogenase</fullName>
    </submittedName>
</protein>
<organism evidence="4 5">
    <name type="scientific">Microbacterium aurum</name>
    <dbReference type="NCBI Taxonomy" id="36805"/>
    <lineage>
        <taxon>Bacteria</taxon>
        <taxon>Bacillati</taxon>
        <taxon>Actinomycetota</taxon>
        <taxon>Actinomycetes</taxon>
        <taxon>Micrococcales</taxon>
        <taxon>Microbacteriaceae</taxon>
        <taxon>Microbacterium</taxon>
    </lineage>
</organism>
<dbReference type="STRING" id="36805.BOH66_00075"/>
<feature type="region of interest" description="Disordered" evidence="1">
    <location>
        <begin position="696"/>
        <end position="717"/>
    </location>
</feature>
<dbReference type="InterPro" id="IPR046112">
    <property type="entry name" value="DUF6049"/>
</dbReference>
<evidence type="ECO:0000256" key="2">
    <source>
        <dbReference type="SAM" id="Phobius"/>
    </source>
</evidence>
<keyword evidence="2" id="KW-1133">Transmembrane helix</keyword>
<gene>
    <name evidence="4" type="ORF">BOH66_00075</name>
</gene>
<evidence type="ECO:0000256" key="1">
    <source>
        <dbReference type="SAM" id="MobiDB-lite"/>
    </source>
</evidence>
<dbReference type="KEGG" id="maur:BOH66_00075"/>
<dbReference type="Proteomes" id="UP000187185">
    <property type="component" value="Chromosome"/>
</dbReference>
<dbReference type="AlphaFoldDB" id="A0A1P8UBY5"/>
<evidence type="ECO:0000313" key="4">
    <source>
        <dbReference type="EMBL" id="APZ35657.1"/>
    </source>
</evidence>
<dbReference type="Pfam" id="PF19516">
    <property type="entry name" value="DUF6049"/>
    <property type="match status" value="1"/>
</dbReference>
<feature type="signal peptide" evidence="3">
    <location>
        <begin position="1"/>
        <end position="21"/>
    </location>
</feature>
<evidence type="ECO:0000313" key="5">
    <source>
        <dbReference type="Proteomes" id="UP000187185"/>
    </source>
</evidence>
<evidence type="ECO:0000256" key="3">
    <source>
        <dbReference type="SAM" id="SignalP"/>
    </source>
</evidence>
<keyword evidence="2" id="KW-0472">Membrane</keyword>
<feature type="compositionally biased region" description="Basic and acidic residues" evidence="1">
    <location>
        <begin position="696"/>
        <end position="709"/>
    </location>
</feature>
<feature type="chain" id="PRO_5038697776" evidence="3">
    <location>
        <begin position="22"/>
        <end position="717"/>
    </location>
</feature>
<keyword evidence="2" id="KW-0812">Transmembrane</keyword>
<keyword evidence="5" id="KW-1185">Reference proteome</keyword>
<name>A0A1P8UBY5_9MICO</name>
<accession>A0A1P8UBY5</accession>
<dbReference type="EMBL" id="CP018762">
    <property type="protein sequence ID" value="APZ35657.1"/>
    <property type="molecule type" value="Genomic_DNA"/>
</dbReference>